<evidence type="ECO:0000313" key="5">
    <source>
        <dbReference type="EMBL" id="MSU82684.1"/>
    </source>
</evidence>
<dbReference type="SUPFAM" id="SSF46689">
    <property type="entry name" value="Homeodomain-like"/>
    <property type="match status" value="2"/>
</dbReference>
<comment type="caution">
    <text evidence="5">The sequence shown here is derived from an EMBL/GenBank/DDBJ whole genome shotgun (WGS) entry which is preliminary data.</text>
</comment>
<dbReference type="Pfam" id="PF12833">
    <property type="entry name" value="HTH_18"/>
    <property type="match status" value="1"/>
</dbReference>
<feature type="domain" description="HTH araC/xylS-type" evidence="4">
    <location>
        <begin position="201"/>
        <end position="299"/>
    </location>
</feature>
<dbReference type="InterPro" id="IPR020449">
    <property type="entry name" value="Tscrpt_reg_AraC-type_HTH"/>
</dbReference>
<dbReference type="InterPro" id="IPR037923">
    <property type="entry name" value="HTH-like"/>
</dbReference>
<name>A0A6N7YGN8_9FIRM</name>
<dbReference type="PANTHER" id="PTHR43280">
    <property type="entry name" value="ARAC-FAMILY TRANSCRIPTIONAL REGULATOR"/>
    <property type="match status" value="1"/>
</dbReference>
<dbReference type="InterPro" id="IPR009057">
    <property type="entry name" value="Homeodomain-like_sf"/>
</dbReference>
<dbReference type="GO" id="GO:0003700">
    <property type="term" value="F:DNA-binding transcription factor activity"/>
    <property type="evidence" value="ECO:0007669"/>
    <property type="project" value="InterPro"/>
</dbReference>
<organism evidence="5 6">
    <name type="scientific">Anaerobutyricum soehngenii</name>
    <dbReference type="NCBI Taxonomy" id="105843"/>
    <lineage>
        <taxon>Bacteria</taxon>
        <taxon>Bacillati</taxon>
        <taxon>Bacillota</taxon>
        <taxon>Clostridia</taxon>
        <taxon>Lachnospirales</taxon>
        <taxon>Lachnospiraceae</taxon>
        <taxon>Anaerobutyricum</taxon>
    </lineage>
</organism>
<keyword evidence="1" id="KW-0805">Transcription regulation</keyword>
<dbReference type="SMART" id="SM00342">
    <property type="entry name" value="HTH_ARAC"/>
    <property type="match status" value="1"/>
</dbReference>
<protein>
    <submittedName>
        <fullName evidence="5">Helix-turn-helix transcriptional regulator</fullName>
    </submittedName>
</protein>
<evidence type="ECO:0000256" key="1">
    <source>
        <dbReference type="ARBA" id="ARBA00023015"/>
    </source>
</evidence>
<gene>
    <name evidence="5" type="ORF">FYJ25_10120</name>
</gene>
<dbReference type="PRINTS" id="PR00032">
    <property type="entry name" value="HTHARAC"/>
</dbReference>
<keyword evidence="3" id="KW-0804">Transcription</keyword>
<evidence type="ECO:0000259" key="4">
    <source>
        <dbReference type="PROSITE" id="PS01124"/>
    </source>
</evidence>
<accession>A0A6N7YGN8</accession>
<dbReference type="Gene3D" id="1.10.10.60">
    <property type="entry name" value="Homeodomain-like"/>
    <property type="match status" value="2"/>
</dbReference>
<evidence type="ECO:0000256" key="2">
    <source>
        <dbReference type="ARBA" id="ARBA00023125"/>
    </source>
</evidence>
<dbReference type="EMBL" id="VULP01000021">
    <property type="protein sequence ID" value="MSU82684.1"/>
    <property type="molecule type" value="Genomic_DNA"/>
</dbReference>
<dbReference type="PROSITE" id="PS01124">
    <property type="entry name" value="HTH_ARAC_FAMILY_2"/>
    <property type="match status" value="1"/>
</dbReference>
<dbReference type="SUPFAM" id="SSF51215">
    <property type="entry name" value="Regulatory protein AraC"/>
    <property type="match status" value="1"/>
</dbReference>
<dbReference type="AlphaFoldDB" id="A0A6N7YGN8"/>
<evidence type="ECO:0000256" key="3">
    <source>
        <dbReference type="ARBA" id="ARBA00023163"/>
    </source>
</evidence>
<reference evidence="5 6" key="1">
    <citation type="submission" date="2019-08" db="EMBL/GenBank/DDBJ databases">
        <title>In-depth cultivation of the pig gut microbiome towards novel bacterial diversity and tailored functional studies.</title>
        <authorList>
            <person name="Wylensek D."/>
            <person name="Hitch T.C.A."/>
            <person name="Clavel T."/>
        </authorList>
    </citation>
    <scope>NUCLEOTIDE SEQUENCE [LARGE SCALE GENOMIC DNA]</scope>
    <source>
        <strain evidence="5 6">BSM-383-APC-4H</strain>
    </source>
</reference>
<evidence type="ECO:0000313" key="6">
    <source>
        <dbReference type="Proteomes" id="UP000433359"/>
    </source>
</evidence>
<dbReference type="InterPro" id="IPR018060">
    <property type="entry name" value="HTH_AraC"/>
</dbReference>
<dbReference type="PANTHER" id="PTHR43280:SF28">
    <property type="entry name" value="HTH-TYPE TRANSCRIPTIONAL ACTIVATOR RHAS"/>
    <property type="match status" value="1"/>
</dbReference>
<proteinExistence type="predicted"/>
<dbReference type="Proteomes" id="UP000433359">
    <property type="component" value="Unassembled WGS sequence"/>
</dbReference>
<dbReference type="GO" id="GO:0043565">
    <property type="term" value="F:sequence-specific DNA binding"/>
    <property type="evidence" value="ECO:0007669"/>
    <property type="project" value="InterPro"/>
</dbReference>
<sequence>MYSRNLFVLAFVRKTPRVHTNPKEAVMTQTRYTLQQHHINLKSSVKLSQINMYHCESPASNIFPGHPYSKIIFIQKGDGQFYFGNQFLPVQENDLLLVNPDKQKFSVDVQHPPLDFIILGIENLLFTNDTGEAISPFTRLSLSFDICLNLMHMLIHEVTKRSEYYEEACRHYLNLILIEIQRNTQINYDYPSKEKNNRDCTFVKEYLDDHFTENITLDLLSKESKMNKYYLVHSFTKHFGCSPISYLNEKRIEESKNLLETTNHSIASIASMIGFSSQSYFSQSFKKNTFMTPNEYRRAARQI</sequence>
<keyword evidence="2" id="KW-0238">DNA-binding</keyword>